<accession>A0A1Y3G7F3</accession>
<organism evidence="2 3">
    <name type="scientific">Acetobacter malorum</name>
    <dbReference type="NCBI Taxonomy" id="178901"/>
    <lineage>
        <taxon>Bacteria</taxon>
        <taxon>Pseudomonadati</taxon>
        <taxon>Pseudomonadota</taxon>
        <taxon>Alphaproteobacteria</taxon>
        <taxon>Acetobacterales</taxon>
        <taxon>Acetobacteraceae</taxon>
        <taxon>Acetobacter</taxon>
    </lineage>
</organism>
<name>A0A1Y3G7F3_9PROT</name>
<evidence type="ECO:0000313" key="3">
    <source>
        <dbReference type="Proteomes" id="UP000242683"/>
    </source>
</evidence>
<gene>
    <name evidence="2" type="ORF">HK23_12585</name>
</gene>
<dbReference type="EMBL" id="JOPG01000007">
    <property type="protein sequence ID" value="OUJ06820.1"/>
    <property type="molecule type" value="Genomic_DNA"/>
</dbReference>
<sequence>MPETTPQDSLSVLKGLSAYGRISGRVVFQTDAQNQPLPIPAYDGQPVQAFNRGLSLYHARADAGTQTVRMPLTQLVLFSMENARFVLHPGLDGMIIDSQNQPVIEPSCFCQHDLYQHSHRLPDMPVHEEQDEVFLGFDAAWRNYYHWMLYGVSKTQLASSLLSPHVKMVVPEMPMAAATRHPTFTTQTFETSLRLSGVQDRIFRAPDGVHHAKKLHFFWHTPTMPELYLNCAEPYRHFDAMPVPHRPDLPTRFYVTREGGHDSRISPEEQTQIEPVLAQKGFEKVFLEKMDLETQIALFRQADCILAPHGAGLANMVFARPGTKLLELNRLLDGQPHLRNCFYVITLQRKQPYMVLNLQDQPLTSELLENALTRLENTPTPF</sequence>
<dbReference type="OrthoDB" id="7185280at2"/>
<reference evidence="3" key="1">
    <citation type="submission" date="2014-06" db="EMBL/GenBank/DDBJ databases">
        <authorList>
            <person name="Winans N.J."/>
            <person name="Newell P.D."/>
            <person name="Douglas A.E."/>
        </authorList>
    </citation>
    <scope>NUCLEOTIDE SEQUENCE [LARGE SCALE GENOMIC DNA]</scope>
    <source>
        <strain evidence="3">DsW_057</strain>
    </source>
</reference>
<comment type="caution">
    <text evidence="2">The sequence shown here is derived from an EMBL/GenBank/DDBJ whole genome shotgun (WGS) entry which is preliminary data.</text>
</comment>
<evidence type="ECO:0000313" key="2">
    <source>
        <dbReference type="EMBL" id="OUJ06820.1"/>
    </source>
</evidence>
<dbReference type="RefSeq" id="WP_086652859.1">
    <property type="nucleotide sequence ID" value="NZ_JOPG01000007.1"/>
</dbReference>
<dbReference type="InterPro" id="IPR049625">
    <property type="entry name" value="Glyco_transf_61_cat"/>
</dbReference>
<dbReference type="Proteomes" id="UP000242683">
    <property type="component" value="Unassembled WGS sequence"/>
</dbReference>
<proteinExistence type="predicted"/>
<feature type="domain" description="Glycosyltransferase 61 catalytic" evidence="1">
    <location>
        <begin position="144"/>
        <end position="325"/>
    </location>
</feature>
<dbReference type="GO" id="GO:0016757">
    <property type="term" value="F:glycosyltransferase activity"/>
    <property type="evidence" value="ECO:0007669"/>
    <property type="project" value="InterPro"/>
</dbReference>
<protein>
    <recommendedName>
        <fullName evidence="1">Glycosyltransferase 61 catalytic domain-containing protein</fullName>
    </recommendedName>
</protein>
<dbReference type="Pfam" id="PF04577">
    <property type="entry name" value="Glyco_transf_61"/>
    <property type="match status" value="1"/>
</dbReference>
<dbReference type="AlphaFoldDB" id="A0A1Y3G7F3"/>
<evidence type="ECO:0000259" key="1">
    <source>
        <dbReference type="Pfam" id="PF04577"/>
    </source>
</evidence>